<dbReference type="AlphaFoldDB" id="A0A1D2QPZ7"/>
<dbReference type="Proteomes" id="UP000242502">
    <property type="component" value="Unassembled WGS sequence"/>
</dbReference>
<evidence type="ECO:0000313" key="2">
    <source>
        <dbReference type="Proteomes" id="UP000242502"/>
    </source>
</evidence>
<proteinExistence type="predicted"/>
<name>A0A1D2QPZ7_9GAMM</name>
<dbReference type="STRING" id="62101.AB835_08300"/>
<sequence>MFDNLVDISVSVKESEKIGNQRFIEGCVLEVADSIPRTETKGRTDWFDGTSFTLTLEQAEALYLQLGSSLVLAKSLVSSGEVKVKS</sequence>
<reference evidence="1 2" key="1">
    <citation type="journal article" date="2016" name="Appl. Environ. Microbiol.">
        <title>Lack of Overt Genome Reduction in the Bryostatin-Producing Bryozoan Symbiont "Candidatus Endobugula sertula".</title>
        <authorList>
            <person name="Miller I.J."/>
            <person name="Vanee N."/>
            <person name="Fong S.S."/>
            <person name="Lim-Fong G.E."/>
            <person name="Kwan J.C."/>
        </authorList>
    </citation>
    <scope>NUCLEOTIDE SEQUENCE [LARGE SCALE GENOMIC DNA]</scope>
    <source>
        <strain evidence="1">AB1-4</strain>
    </source>
</reference>
<gene>
    <name evidence="1" type="ORF">AB835_08300</name>
</gene>
<evidence type="ECO:0000313" key="1">
    <source>
        <dbReference type="EMBL" id="ODS23603.1"/>
    </source>
</evidence>
<organism evidence="1 2">
    <name type="scientific">Candidatus Endobugula sertula</name>
    <name type="common">Bugula neritina bacterial symbiont</name>
    <dbReference type="NCBI Taxonomy" id="62101"/>
    <lineage>
        <taxon>Bacteria</taxon>
        <taxon>Pseudomonadati</taxon>
        <taxon>Pseudomonadota</taxon>
        <taxon>Gammaproteobacteria</taxon>
        <taxon>Cellvibrionales</taxon>
        <taxon>Cellvibrionaceae</taxon>
        <taxon>Candidatus Endobugula</taxon>
    </lineage>
</organism>
<protein>
    <submittedName>
        <fullName evidence="1">Uncharacterized protein</fullName>
    </submittedName>
</protein>
<accession>A0A1D2QPZ7</accession>
<comment type="caution">
    <text evidence="1">The sequence shown here is derived from an EMBL/GenBank/DDBJ whole genome shotgun (WGS) entry which is preliminary data.</text>
</comment>
<dbReference type="EMBL" id="MDLC01000025">
    <property type="protein sequence ID" value="ODS23603.1"/>
    <property type="molecule type" value="Genomic_DNA"/>
</dbReference>